<keyword evidence="1" id="KW-1185">Reference proteome</keyword>
<dbReference type="KEGG" id="foc:113208728"/>
<accession>A0A9C6WXD7</accession>
<evidence type="ECO:0000313" key="2">
    <source>
        <dbReference type="RefSeq" id="XP_052121940.1"/>
    </source>
</evidence>
<dbReference type="GeneID" id="113208728"/>
<dbReference type="Proteomes" id="UP000504606">
    <property type="component" value="Unplaced"/>
</dbReference>
<gene>
    <name evidence="2" type="primary">LOC113208728</name>
</gene>
<sequence>MQYMEKLTLIIETEDEGPDEETELAAALSSWTHPLRHLEIRVLRCNVAAVGGALGAGALCGLTRLCLVLDGSSDSGDLSLTAVLRGLPNLRSLVLQWWFEGPATSLDQMLRDVQPEMIPSLRVLSITTALAFSSPSVPCTIPAAGCLALRAPVSSLHVLSSPCPRSLAGVADEEEWSHRSLDCVIAATHPAAEFETCSLCSWVIYH</sequence>
<dbReference type="RefSeq" id="XP_052121940.1">
    <property type="nucleotide sequence ID" value="XM_052265980.1"/>
</dbReference>
<proteinExistence type="predicted"/>
<evidence type="ECO:0000313" key="1">
    <source>
        <dbReference type="Proteomes" id="UP000504606"/>
    </source>
</evidence>
<organism evidence="1 2">
    <name type="scientific">Frankliniella occidentalis</name>
    <name type="common">Western flower thrips</name>
    <name type="synonym">Euthrips occidentalis</name>
    <dbReference type="NCBI Taxonomy" id="133901"/>
    <lineage>
        <taxon>Eukaryota</taxon>
        <taxon>Metazoa</taxon>
        <taxon>Ecdysozoa</taxon>
        <taxon>Arthropoda</taxon>
        <taxon>Hexapoda</taxon>
        <taxon>Insecta</taxon>
        <taxon>Pterygota</taxon>
        <taxon>Neoptera</taxon>
        <taxon>Paraneoptera</taxon>
        <taxon>Thysanoptera</taxon>
        <taxon>Terebrantia</taxon>
        <taxon>Thripoidea</taxon>
        <taxon>Thripidae</taxon>
        <taxon>Frankliniella</taxon>
    </lineage>
</organism>
<name>A0A9C6WXD7_FRAOC</name>
<dbReference type="AlphaFoldDB" id="A0A9C6WXD7"/>
<reference evidence="2" key="1">
    <citation type="submission" date="2025-08" db="UniProtKB">
        <authorList>
            <consortium name="RefSeq"/>
        </authorList>
    </citation>
    <scope>IDENTIFICATION</scope>
    <source>
        <tissue evidence="2">Whole organism</tissue>
    </source>
</reference>
<protein>
    <submittedName>
        <fullName evidence="2">Uncharacterized protein LOC113208728</fullName>
    </submittedName>
</protein>